<dbReference type="STRING" id="341036.SAMN05660649_00546"/>
<sequence length="191" mass="21300">MVCAAVFVILASLPGSKITASRTLSADLNENGTPEHYLLAGHRLTVRENDTVLWQSPPAWRITDFALGDADNDGTVNLLLSLWKKGSFGPVKPFWIDGEDQSYKNHLFVYRLHGNTMQPGWCSSDLDRPIVSFTVRDINGDGMNELVVQEGHYRRTASGIYTVDKNKPTGTAFLKWNEWGFAVLRGQDDSI</sequence>
<evidence type="ECO:0000313" key="1">
    <source>
        <dbReference type="EMBL" id="SFG06701.1"/>
    </source>
</evidence>
<gene>
    <name evidence="1" type="ORF">SAMN05660649_00546</name>
</gene>
<evidence type="ECO:0000313" key="2">
    <source>
        <dbReference type="Proteomes" id="UP000199337"/>
    </source>
</evidence>
<reference evidence="2" key="1">
    <citation type="submission" date="2016-10" db="EMBL/GenBank/DDBJ databases">
        <authorList>
            <person name="Varghese N."/>
            <person name="Submissions S."/>
        </authorList>
    </citation>
    <scope>NUCLEOTIDE SEQUENCE [LARGE SCALE GENOMIC DNA]</scope>
    <source>
        <strain evidence="2">DSM 17038</strain>
    </source>
</reference>
<dbReference type="InterPro" id="IPR028994">
    <property type="entry name" value="Integrin_alpha_N"/>
</dbReference>
<dbReference type="SUPFAM" id="SSF69318">
    <property type="entry name" value="Integrin alpha N-terminal domain"/>
    <property type="match status" value="1"/>
</dbReference>
<name>A0A1I2NZM4_9FIRM</name>
<dbReference type="EMBL" id="FOOX01000002">
    <property type="protein sequence ID" value="SFG06701.1"/>
    <property type="molecule type" value="Genomic_DNA"/>
</dbReference>
<keyword evidence="2" id="KW-1185">Reference proteome</keyword>
<proteinExistence type="predicted"/>
<accession>A0A1I2NZM4</accession>
<dbReference type="AlphaFoldDB" id="A0A1I2NZM4"/>
<organism evidence="1 2">
    <name type="scientific">Desulfotruncus arcticus DSM 17038</name>
    <dbReference type="NCBI Taxonomy" id="1121424"/>
    <lineage>
        <taxon>Bacteria</taxon>
        <taxon>Bacillati</taxon>
        <taxon>Bacillota</taxon>
        <taxon>Clostridia</taxon>
        <taxon>Eubacteriales</taxon>
        <taxon>Desulfallaceae</taxon>
        <taxon>Desulfotruncus</taxon>
    </lineage>
</organism>
<dbReference type="Proteomes" id="UP000199337">
    <property type="component" value="Unassembled WGS sequence"/>
</dbReference>
<protein>
    <submittedName>
        <fullName evidence="1">Poly-gamma-glutamate synthesis protein (Capsule biosynthesis protein)</fullName>
    </submittedName>
</protein>